<dbReference type="Pfam" id="PF26363">
    <property type="entry name" value="Phospholipase-like"/>
    <property type="match status" value="1"/>
</dbReference>
<reference evidence="2" key="1">
    <citation type="submission" date="2017-01" db="EMBL/GenBank/DDBJ databases">
        <authorList>
            <person name="Wolfgang W.J."/>
            <person name="Cole J."/>
            <person name="Wroblewski D."/>
            <person name="Mcginnis J."/>
            <person name="Musser K.A."/>
        </authorList>
    </citation>
    <scope>NUCLEOTIDE SEQUENCE [LARGE SCALE GENOMIC DNA]</scope>
    <source>
        <strain evidence="2">DSM 19151</strain>
    </source>
</reference>
<dbReference type="EMBL" id="MTBO01000010">
    <property type="protein sequence ID" value="OSI17434.1"/>
    <property type="molecule type" value="Genomic_DNA"/>
</dbReference>
<evidence type="ECO:0000313" key="1">
    <source>
        <dbReference type="EMBL" id="OSI17434.1"/>
    </source>
</evidence>
<accession>A0A1X3DCK0</accession>
<dbReference type="InterPro" id="IPR029058">
    <property type="entry name" value="AB_hydrolase_fold"/>
</dbReference>
<dbReference type="Proteomes" id="UP000193118">
    <property type="component" value="Unassembled WGS sequence"/>
</dbReference>
<sequence>MNTQNYLAVSDLAYKNLKVDTEVDGIDGVKYEVVKALHTKSGYDGYILHRKDTNELVVAHRGTWPEKGALTADVLTDLGMAVNQINNQYPDAKRLTEMAIKYSQENIRYQGAAVRQAGHSLGGTLAQLCGYNYAQQTETFNAYGAADLKEKLHGRQNNTMLITNHVRGTDPVSAASPHLGKVEHYLNNTERLVLYGSGYGKLNILPNSPWQAAVGGVIMDHGIDNFQQGGLSARDRGFAAENRELLREFRSEFQKEAEKAGQNIKYIQDKVNESIRQSKDFLKISADSDTPETRLARLVADAGGGDRFAQEARHTDYLAAAPAAVQTAQAPQSKYDEVRAMLKGLLNDTDGSYAQKVLAEHPEQVARFDEKVRLSMEQDKQIELAARESQIQQETQQRGFSRSFG</sequence>
<gene>
    <name evidence="1" type="ORF">BWD09_05415</name>
</gene>
<keyword evidence="2" id="KW-1185">Reference proteome</keyword>
<evidence type="ECO:0000313" key="2">
    <source>
        <dbReference type="Proteomes" id="UP000193118"/>
    </source>
</evidence>
<organism evidence="1 2">
    <name type="scientific">Neisseria dentiae</name>
    <dbReference type="NCBI Taxonomy" id="194197"/>
    <lineage>
        <taxon>Bacteria</taxon>
        <taxon>Pseudomonadati</taxon>
        <taxon>Pseudomonadota</taxon>
        <taxon>Betaproteobacteria</taxon>
        <taxon>Neisseriales</taxon>
        <taxon>Neisseriaceae</taxon>
        <taxon>Neisseria</taxon>
    </lineage>
</organism>
<dbReference type="SUPFAM" id="SSF53474">
    <property type="entry name" value="alpha/beta-Hydrolases"/>
    <property type="match status" value="1"/>
</dbReference>
<protein>
    <recommendedName>
        <fullName evidence="3">Lipase</fullName>
    </recommendedName>
</protein>
<dbReference type="RefSeq" id="WP_085365690.1">
    <property type="nucleotide sequence ID" value="NZ_CAUJPZ010000060.1"/>
</dbReference>
<proteinExistence type="predicted"/>
<dbReference type="STRING" id="194197.BWD09_05415"/>
<name>A0A1X3DCK0_9NEIS</name>
<dbReference type="GeneID" id="94580174"/>
<dbReference type="OrthoDB" id="8607760at2"/>
<comment type="caution">
    <text evidence="1">The sequence shown here is derived from an EMBL/GenBank/DDBJ whole genome shotgun (WGS) entry which is preliminary data.</text>
</comment>
<dbReference type="AlphaFoldDB" id="A0A1X3DCK0"/>
<evidence type="ECO:0008006" key="3">
    <source>
        <dbReference type="Google" id="ProtNLM"/>
    </source>
</evidence>
<dbReference type="Gene3D" id="3.40.50.1820">
    <property type="entry name" value="alpha/beta hydrolase"/>
    <property type="match status" value="1"/>
</dbReference>